<feature type="compositionally biased region" description="Basic and acidic residues" evidence="1">
    <location>
        <begin position="389"/>
        <end position="407"/>
    </location>
</feature>
<dbReference type="Proteomes" id="UP001487740">
    <property type="component" value="Unassembled WGS sequence"/>
</dbReference>
<feature type="compositionally biased region" description="Polar residues" evidence="1">
    <location>
        <begin position="333"/>
        <end position="342"/>
    </location>
</feature>
<feature type="compositionally biased region" description="Basic residues" evidence="1">
    <location>
        <begin position="418"/>
        <end position="432"/>
    </location>
</feature>
<sequence>MGRVKIKHPRPKELATRSRLLQLIAPTVRVTRLIPTTDSVVVLTATDKNTDAIFQEDVLQKLSSENFTALLPPDLKAQRTVLCFRLDDLVYQHEACEMKKEVERVQTWAKLEEIYKFPRSNTVKFTFRSSEMARRARSVGLLLFSISVPPHQIKEETYIPLLTCNTCYAIEDHSTKQCPCPQGYKVCSECSSNDHTFRECSSPIKQCLHCGQAHSCMAMRCPARKKAYKEKEERLRTESTRSTSISYAQAASSPASEGTQGLNLTGLVCVMHAHMVNCAEPGSFQTTLSASLAMNGLPDIRLPPNPPSQAIIRAITGKMSPVQDPQEGPAPSQPGQDSSSLATDGDGYSSSSEEEESDPEGEEVDVEDATSVTAHTQFKRTSPSPQSPRRQDPPRPSKSEPHSERSQHAGPPPEQRTRTSRQRKQVRPKTGR</sequence>
<feature type="compositionally biased region" description="Acidic residues" evidence="1">
    <location>
        <begin position="352"/>
        <end position="368"/>
    </location>
</feature>
<evidence type="ECO:0000313" key="3">
    <source>
        <dbReference type="Proteomes" id="UP001487740"/>
    </source>
</evidence>
<feature type="region of interest" description="Disordered" evidence="1">
    <location>
        <begin position="232"/>
        <end position="259"/>
    </location>
</feature>
<keyword evidence="3" id="KW-1185">Reference proteome</keyword>
<organism evidence="2 3">
    <name type="scientific">Scylla paramamosain</name>
    <name type="common">Mud crab</name>
    <dbReference type="NCBI Taxonomy" id="85552"/>
    <lineage>
        <taxon>Eukaryota</taxon>
        <taxon>Metazoa</taxon>
        <taxon>Ecdysozoa</taxon>
        <taxon>Arthropoda</taxon>
        <taxon>Crustacea</taxon>
        <taxon>Multicrustacea</taxon>
        <taxon>Malacostraca</taxon>
        <taxon>Eumalacostraca</taxon>
        <taxon>Eucarida</taxon>
        <taxon>Decapoda</taxon>
        <taxon>Pleocyemata</taxon>
        <taxon>Brachyura</taxon>
        <taxon>Eubrachyura</taxon>
        <taxon>Portunoidea</taxon>
        <taxon>Portunidae</taxon>
        <taxon>Portuninae</taxon>
        <taxon>Scylla</taxon>
    </lineage>
</organism>
<protein>
    <recommendedName>
        <fullName evidence="4">Gag-like protein</fullName>
    </recommendedName>
</protein>
<comment type="caution">
    <text evidence="2">The sequence shown here is derived from an EMBL/GenBank/DDBJ whole genome shotgun (WGS) entry which is preliminary data.</text>
</comment>
<accession>A0AAW0S9T3</accession>
<feature type="region of interest" description="Disordered" evidence="1">
    <location>
        <begin position="320"/>
        <end position="432"/>
    </location>
</feature>
<dbReference type="AlphaFoldDB" id="A0AAW0S9T3"/>
<proteinExistence type="predicted"/>
<name>A0AAW0S9T3_SCYPA</name>
<feature type="compositionally biased region" description="Polar residues" evidence="1">
    <location>
        <begin position="240"/>
        <end position="259"/>
    </location>
</feature>
<evidence type="ECO:0000256" key="1">
    <source>
        <dbReference type="SAM" id="MobiDB-lite"/>
    </source>
</evidence>
<evidence type="ECO:0008006" key="4">
    <source>
        <dbReference type="Google" id="ProtNLM"/>
    </source>
</evidence>
<reference evidence="2 3" key="1">
    <citation type="submission" date="2023-03" db="EMBL/GenBank/DDBJ databases">
        <title>High-quality genome of Scylla paramamosain provides insights in environmental adaptation.</title>
        <authorList>
            <person name="Zhang L."/>
        </authorList>
    </citation>
    <scope>NUCLEOTIDE SEQUENCE [LARGE SCALE GENOMIC DNA]</scope>
    <source>
        <strain evidence="2">LZ_2023a</strain>
        <tissue evidence="2">Muscle</tissue>
    </source>
</reference>
<dbReference type="EMBL" id="JARAKH010004680">
    <property type="protein sequence ID" value="KAK8372085.1"/>
    <property type="molecule type" value="Genomic_DNA"/>
</dbReference>
<gene>
    <name evidence="2" type="ORF">O3P69_014227</name>
</gene>
<evidence type="ECO:0000313" key="2">
    <source>
        <dbReference type="EMBL" id="KAK8372085.1"/>
    </source>
</evidence>